<name>X1UI02_9ZZZZ</name>
<protein>
    <recommendedName>
        <fullName evidence="1">CN hydrolase domain-containing protein</fullName>
    </recommendedName>
</protein>
<proteinExistence type="predicted"/>
<dbReference type="InterPro" id="IPR003010">
    <property type="entry name" value="C-N_Hydrolase"/>
</dbReference>
<comment type="caution">
    <text evidence="2">The sequence shown here is derived from an EMBL/GenBank/DDBJ whole genome shotgun (WGS) entry which is preliminary data.</text>
</comment>
<dbReference type="AlphaFoldDB" id="X1UI02"/>
<feature type="non-terminal residue" evidence="2">
    <location>
        <position position="126"/>
    </location>
</feature>
<feature type="domain" description="CN hydrolase" evidence="1">
    <location>
        <begin position="2"/>
        <end position="93"/>
    </location>
</feature>
<reference evidence="2" key="1">
    <citation type="journal article" date="2014" name="Front. Microbiol.">
        <title>High frequency of phylogenetically diverse reductive dehalogenase-homologous genes in deep subseafloor sedimentary metagenomes.</title>
        <authorList>
            <person name="Kawai M."/>
            <person name="Futagami T."/>
            <person name="Toyoda A."/>
            <person name="Takaki Y."/>
            <person name="Nishi S."/>
            <person name="Hori S."/>
            <person name="Arai W."/>
            <person name="Tsubouchi T."/>
            <person name="Morono Y."/>
            <person name="Uchiyama I."/>
            <person name="Ito T."/>
            <person name="Fujiyama A."/>
            <person name="Inagaki F."/>
            <person name="Takami H."/>
        </authorList>
    </citation>
    <scope>NUCLEOTIDE SEQUENCE</scope>
    <source>
        <strain evidence="2">Expedition CK06-06</strain>
    </source>
</reference>
<dbReference type="Gene3D" id="3.60.110.10">
    <property type="entry name" value="Carbon-nitrogen hydrolase"/>
    <property type="match status" value="1"/>
</dbReference>
<dbReference type="SUPFAM" id="SSF56317">
    <property type="entry name" value="Carbon-nitrogen hydrolase"/>
    <property type="match status" value="1"/>
</dbReference>
<dbReference type="EMBL" id="BARW01040304">
    <property type="protein sequence ID" value="GAJ17174.1"/>
    <property type="molecule type" value="Genomic_DNA"/>
</dbReference>
<accession>X1UI02</accession>
<dbReference type="InterPro" id="IPR036526">
    <property type="entry name" value="C-N_Hydrolase_sf"/>
</dbReference>
<feature type="non-terminal residue" evidence="2">
    <location>
        <position position="1"/>
    </location>
</feature>
<gene>
    <name evidence="2" type="ORF">S12H4_60970</name>
</gene>
<sequence length="126" mass="14236">EIIVYTCSGCAYTVSEWVGEGPDPRLNMRAYCVQNNTYGIFANNAECDEGPAYNKLGAGYSMVIDNRGRVLKVAEQVSETTVSERIPIATFRKRRSIPLLRGELYNRAYAEYVGKYPPNMYSEYLP</sequence>
<evidence type="ECO:0000259" key="1">
    <source>
        <dbReference type="Pfam" id="PF00795"/>
    </source>
</evidence>
<evidence type="ECO:0000313" key="2">
    <source>
        <dbReference type="EMBL" id="GAJ17174.1"/>
    </source>
</evidence>
<organism evidence="2">
    <name type="scientific">marine sediment metagenome</name>
    <dbReference type="NCBI Taxonomy" id="412755"/>
    <lineage>
        <taxon>unclassified sequences</taxon>
        <taxon>metagenomes</taxon>
        <taxon>ecological metagenomes</taxon>
    </lineage>
</organism>
<dbReference type="Pfam" id="PF00795">
    <property type="entry name" value="CN_hydrolase"/>
    <property type="match status" value="1"/>
</dbReference>